<dbReference type="Gene3D" id="3.40.50.2000">
    <property type="entry name" value="Glycogen Phosphorylase B"/>
    <property type="match status" value="2"/>
</dbReference>
<dbReference type="EMBL" id="JAANNP010000002">
    <property type="protein sequence ID" value="NHC13158.1"/>
    <property type="molecule type" value="Genomic_DNA"/>
</dbReference>
<dbReference type="RefSeq" id="WP_166279159.1">
    <property type="nucleotide sequence ID" value="NZ_JAANNP010000002.1"/>
</dbReference>
<reference evidence="4 5" key="1">
    <citation type="submission" date="2020-03" db="EMBL/GenBank/DDBJ databases">
        <title>Two novel Motilibacter sp.</title>
        <authorList>
            <person name="Liu S."/>
        </authorList>
    </citation>
    <scope>NUCLEOTIDE SEQUENCE [LARGE SCALE GENOMIC DNA]</scope>
    <source>
        <strain evidence="4 5">E257</strain>
    </source>
</reference>
<dbReference type="Pfam" id="PF13692">
    <property type="entry name" value="Glyco_trans_1_4"/>
    <property type="match status" value="1"/>
</dbReference>
<proteinExistence type="predicted"/>
<keyword evidence="2" id="KW-0808">Transferase</keyword>
<keyword evidence="5" id="KW-1185">Reference proteome</keyword>
<evidence type="ECO:0000259" key="3">
    <source>
        <dbReference type="Pfam" id="PF13439"/>
    </source>
</evidence>
<dbReference type="SUPFAM" id="SSF53756">
    <property type="entry name" value="UDP-Glycosyltransferase/glycogen phosphorylase"/>
    <property type="match status" value="1"/>
</dbReference>
<gene>
    <name evidence="4" type="ORF">G9H71_05110</name>
</gene>
<dbReference type="PANTHER" id="PTHR46401:SF2">
    <property type="entry name" value="GLYCOSYLTRANSFERASE WBBK-RELATED"/>
    <property type="match status" value="1"/>
</dbReference>
<protein>
    <submittedName>
        <fullName evidence="4">Glycosyltransferase</fullName>
    </submittedName>
</protein>
<sequence length="390" mass="40106">MRTIDLRDRSSAPVGERPLRIALVTGTTRARPHVVHTLALAEALARLGQDVTVWGLGRGAGAGFFRHVSPAVTLHVVPVAEDLALPAPARTAAAVETLRGVFRPQDYDIVHAQDAVAAGAVGPCVRTVHDLDGALPGPADAYASVCLTATTAGRLQGTSATSATVIPQGVDAARFAAAADESDPVATAARRSWRSRLGRFVLAVGPVEERFRTLELVEAFAALGPELEDVRLVLACPSPALDDPAYRTLVDARAGALGVRPLVLAAVPEDEMPALVAAACAFAVACADDCTGPALEALAAGVPVVLPDAPQVRETFAGSVAFAGSPAAMAWELGELVHAPDAAMRRAGRALAARHTWEAAAAAHVGLYRRFAGPSDRVLSLSQGAGAATP</sequence>
<evidence type="ECO:0000313" key="4">
    <source>
        <dbReference type="EMBL" id="NHC13158.1"/>
    </source>
</evidence>
<comment type="caution">
    <text evidence="4">The sequence shown here is derived from an EMBL/GenBank/DDBJ whole genome shotgun (WGS) entry which is preliminary data.</text>
</comment>
<evidence type="ECO:0000256" key="2">
    <source>
        <dbReference type="ARBA" id="ARBA00022679"/>
    </source>
</evidence>
<dbReference type="Pfam" id="PF13439">
    <property type="entry name" value="Glyco_transf_4"/>
    <property type="match status" value="1"/>
</dbReference>
<organism evidence="4 5">
    <name type="scientific">Motilibacter deserti</name>
    <dbReference type="NCBI Taxonomy" id="2714956"/>
    <lineage>
        <taxon>Bacteria</taxon>
        <taxon>Bacillati</taxon>
        <taxon>Actinomycetota</taxon>
        <taxon>Actinomycetes</taxon>
        <taxon>Motilibacterales</taxon>
        <taxon>Motilibacteraceae</taxon>
        <taxon>Motilibacter</taxon>
    </lineage>
</organism>
<dbReference type="Proteomes" id="UP000800981">
    <property type="component" value="Unassembled WGS sequence"/>
</dbReference>
<dbReference type="PANTHER" id="PTHR46401">
    <property type="entry name" value="GLYCOSYLTRANSFERASE WBBK-RELATED"/>
    <property type="match status" value="1"/>
</dbReference>
<feature type="domain" description="Glycosyltransferase subfamily 4-like N-terminal" evidence="3">
    <location>
        <begin position="35"/>
        <end position="173"/>
    </location>
</feature>
<accession>A0ABX0GV39</accession>
<name>A0ABX0GV39_9ACTN</name>
<dbReference type="InterPro" id="IPR028098">
    <property type="entry name" value="Glyco_trans_4-like_N"/>
</dbReference>
<keyword evidence="1" id="KW-0328">Glycosyltransferase</keyword>
<evidence type="ECO:0000313" key="5">
    <source>
        <dbReference type="Proteomes" id="UP000800981"/>
    </source>
</evidence>
<evidence type="ECO:0000256" key="1">
    <source>
        <dbReference type="ARBA" id="ARBA00022676"/>
    </source>
</evidence>